<proteinExistence type="predicted"/>
<dbReference type="EMBL" id="JBHUDC010000003">
    <property type="protein sequence ID" value="MFD1513348.1"/>
    <property type="molecule type" value="Genomic_DNA"/>
</dbReference>
<sequence>MTLLDSLRRPEHTGERRCWPCTLVNALVVAAVSLVLARRRRRLATLLAVVGGTLVWLRGYVVPYTPAFAPRLVAASPLPDAWFHRDRFDADAPDRHRTGSLGTPDSNGAALDGEAVLGALVEAGVVSVEEDGVDLDPAFAETWRAEMAPLAGRDTAALAAAVGETVPALTATVVEGLDGDWVVVSAGEDVTGPDDGEVWLSRPVAVAEVAAVRALDGRVPDAVARRAASPLRTFLTDCPDCGTPLRESTTASCCGGHTTPLSKPDPVLACPNCRVSLVVYES</sequence>
<dbReference type="Proteomes" id="UP001597187">
    <property type="component" value="Unassembled WGS sequence"/>
</dbReference>
<keyword evidence="1" id="KW-0812">Transmembrane</keyword>
<keyword evidence="1" id="KW-1133">Transmembrane helix</keyword>
<comment type="caution">
    <text evidence="4">The sequence shown here is derived from an EMBL/GenBank/DDBJ whole genome shotgun (WGS) entry which is preliminary data.</text>
</comment>
<feature type="domain" description="DUF8054" evidence="3">
    <location>
        <begin position="118"/>
        <end position="221"/>
    </location>
</feature>
<dbReference type="Pfam" id="PF26238">
    <property type="entry name" value="DUF8054_M"/>
    <property type="match status" value="1"/>
</dbReference>
<dbReference type="Pfam" id="PF26236">
    <property type="entry name" value="DUF8054_N"/>
    <property type="match status" value="1"/>
</dbReference>
<evidence type="ECO:0000313" key="4">
    <source>
        <dbReference type="EMBL" id="MFD1513348.1"/>
    </source>
</evidence>
<keyword evidence="1" id="KW-0472">Membrane</keyword>
<protein>
    <submittedName>
        <fullName evidence="4">Uncharacterized protein</fullName>
    </submittedName>
</protein>
<evidence type="ECO:0000313" key="5">
    <source>
        <dbReference type="Proteomes" id="UP001597187"/>
    </source>
</evidence>
<accession>A0ABD6AVQ5</accession>
<keyword evidence="5" id="KW-1185">Reference proteome</keyword>
<gene>
    <name evidence="4" type="ORF">ACFSBT_08665</name>
</gene>
<organism evidence="4 5">
    <name type="scientific">Halomarina rubra</name>
    <dbReference type="NCBI Taxonomy" id="2071873"/>
    <lineage>
        <taxon>Archaea</taxon>
        <taxon>Methanobacteriati</taxon>
        <taxon>Methanobacteriota</taxon>
        <taxon>Stenosarchaea group</taxon>
        <taxon>Halobacteria</taxon>
        <taxon>Halobacteriales</taxon>
        <taxon>Natronomonadaceae</taxon>
        <taxon>Halomarina</taxon>
    </lineage>
</organism>
<dbReference type="InterPro" id="IPR058775">
    <property type="entry name" value="DUF8054_M"/>
</dbReference>
<dbReference type="RefSeq" id="WP_250873301.1">
    <property type="nucleotide sequence ID" value="NZ_JALXFV010000003.1"/>
</dbReference>
<reference evidence="4 5" key="1">
    <citation type="journal article" date="2019" name="Int. J. Syst. Evol. Microbiol.">
        <title>The Global Catalogue of Microorganisms (GCM) 10K type strain sequencing project: providing services to taxonomists for standard genome sequencing and annotation.</title>
        <authorList>
            <consortium name="The Broad Institute Genomics Platform"/>
            <consortium name="The Broad Institute Genome Sequencing Center for Infectious Disease"/>
            <person name="Wu L."/>
            <person name="Ma J."/>
        </authorList>
    </citation>
    <scope>NUCLEOTIDE SEQUENCE [LARGE SCALE GENOMIC DNA]</scope>
    <source>
        <strain evidence="4 5">CGMCC 1.12563</strain>
    </source>
</reference>
<dbReference type="InterPro" id="IPR058674">
    <property type="entry name" value="DUF8054_N"/>
</dbReference>
<feature type="transmembrane region" description="Helical" evidence="1">
    <location>
        <begin position="43"/>
        <end position="61"/>
    </location>
</feature>
<evidence type="ECO:0000259" key="2">
    <source>
        <dbReference type="Pfam" id="PF26236"/>
    </source>
</evidence>
<feature type="domain" description="DUF8054" evidence="2">
    <location>
        <begin position="4"/>
        <end position="84"/>
    </location>
</feature>
<name>A0ABD6AVQ5_9EURY</name>
<evidence type="ECO:0000259" key="3">
    <source>
        <dbReference type="Pfam" id="PF26238"/>
    </source>
</evidence>
<dbReference type="AlphaFoldDB" id="A0ABD6AVQ5"/>
<evidence type="ECO:0000256" key="1">
    <source>
        <dbReference type="SAM" id="Phobius"/>
    </source>
</evidence>